<sequence length="335" mass="38702">MYESPFQTHADLLINGRDASAQYLQSFVLSMHDSNNYKFSAKELSSLSDAHFDIFIELAKNFREEGRDSDPFKNVCREMIARRPDYTQEPSDFYMFPEPEFVFVPDQTDLATHLHPLFSIDLSTVNREWSGYAHMLCPLEPGEDRLVGYATEHTDYHSALLQTNWIGFKIEDGRYRLMGDPRYFFLHAENADLSDPYPYARSELIECYKDCSSSFVVVRDGYRKTGYLYDPYWLHPGRGVEGRDRHPFVEQIGGDVDLWLVGMRGMPLYYAEECNGITPVYPKGPSGHPFYHVATVSSGSYQVGGPEKVIMFYEPVEKLVLFTFYSEPPYKPSYE</sequence>
<name>A0AAJ5ILD6_9PSED</name>
<proteinExistence type="predicted"/>
<gene>
    <name evidence="1" type="ORF">NOV18_13460</name>
</gene>
<dbReference type="EMBL" id="CP101700">
    <property type="protein sequence ID" value="UUC21425.1"/>
    <property type="molecule type" value="Genomic_DNA"/>
</dbReference>
<reference evidence="1" key="1">
    <citation type="submission" date="2022-07" db="EMBL/GenBank/DDBJ databases">
        <title>Complete genome of MD9.</title>
        <authorList>
            <person name="Cao G."/>
        </authorList>
    </citation>
    <scope>NUCLEOTIDE SEQUENCE</scope>
    <source>
        <strain evidence="1">MD9</strain>
    </source>
</reference>
<dbReference type="Proteomes" id="UP001058744">
    <property type="component" value="Chromosome"/>
</dbReference>
<evidence type="ECO:0000313" key="2">
    <source>
        <dbReference type="Proteomes" id="UP001058744"/>
    </source>
</evidence>
<evidence type="ECO:0000313" key="1">
    <source>
        <dbReference type="EMBL" id="UUC21425.1"/>
    </source>
</evidence>
<dbReference type="RefSeq" id="WP_256382134.1">
    <property type="nucleotide sequence ID" value="NZ_CP101700.1"/>
</dbReference>
<protein>
    <submittedName>
        <fullName evidence="1">Uncharacterized protein</fullName>
    </submittedName>
</protein>
<accession>A0AAJ5ILD6</accession>
<organism evidence="1 2">
    <name type="scientific">Pseudomonas asiatica</name>
    <dbReference type="NCBI Taxonomy" id="2219225"/>
    <lineage>
        <taxon>Bacteria</taxon>
        <taxon>Pseudomonadati</taxon>
        <taxon>Pseudomonadota</taxon>
        <taxon>Gammaproteobacteria</taxon>
        <taxon>Pseudomonadales</taxon>
        <taxon>Pseudomonadaceae</taxon>
        <taxon>Pseudomonas</taxon>
    </lineage>
</organism>
<dbReference type="AlphaFoldDB" id="A0AAJ5ILD6"/>